<dbReference type="Pfam" id="PF00440">
    <property type="entry name" value="TetR_N"/>
    <property type="match status" value="1"/>
</dbReference>
<keyword evidence="1 2" id="KW-0238">DNA-binding</keyword>
<comment type="caution">
    <text evidence="4">The sequence shown here is derived from an EMBL/GenBank/DDBJ whole genome shotgun (WGS) entry which is preliminary data.</text>
</comment>
<dbReference type="SUPFAM" id="SSF46689">
    <property type="entry name" value="Homeodomain-like"/>
    <property type="match status" value="1"/>
</dbReference>
<name>A0ABT7MKI3_9PSEU</name>
<dbReference type="EMBL" id="JASVWF010000011">
    <property type="protein sequence ID" value="MDL5160442.1"/>
    <property type="molecule type" value="Genomic_DNA"/>
</dbReference>
<keyword evidence="5" id="KW-1185">Reference proteome</keyword>
<feature type="domain" description="HTH tetR-type" evidence="3">
    <location>
        <begin position="10"/>
        <end position="70"/>
    </location>
</feature>
<reference evidence="4 5" key="1">
    <citation type="submission" date="2023-06" db="EMBL/GenBank/DDBJ databases">
        <title>Actinomycetospora Odt1-22.</title>
        <authorList>
            <person name="Supong K."/>
        </authorList>
    </citation>
    <scope>NUCLEOTIDE SEQUENCE [LARGE SCALE GENOMIC DNA]</scope>
    <source>
        <strain evidence="4 5">Odt1-22</strain>
    </source>
</reference>
<dbReference type="PANTHER" id="PTHR30055:SF146">
    <property type="entry name" value="HTH-TYPE TRANSCRIPTIONAL DUAL REGULATOR CECR"/>
    <property type="match status" value="1"/>
</dbReference>
<sequence length="196" mass="20829">MRAPDDSGRRQTIEAALSAAAEEVAAHGWDGLQMQTVAARVGVSRQTLYNAFTNKHGLAQALVLRLTEQFLAGVEDALTQADDVIGQWRAAVLYTLETAAADPLLKAVLTAEGRDELLPLLTSDAGPVINAARQRLAGAILTARPDVDPDTARHAAETATRLAISHIVLPLHPNDEVATLIATIVDRFIGSPTTLE</sequence>
<dbReference type="Gene3D" id="1.10.357.10">
    <property type="entry name" value="Tetracycline Repressor, domain 2"/>
    <property type="match status" value="1"/>
</dbReference>
<organism evidence="4 5">
    <name type="scientific">Actinomycetospora termitidis</name>
    <dbReference type="NCBI Taxonomy" id="3053470"/>
    <lineage>
        <taxon>Bacteria</taxon>
        <taxon>Bacillati</taxon>
        <taxon>Actinomycetota</taxon>
        <taxon>Actinomycetes</taxon>
        <taxon>Pseudonocardiales</taxon>
        <taxon>Pseudonocardiaceae</taxon>
        <taxon>Actinomycetospora</taxon>
    </lineage>
</organism>
<gene>
    <name evidence="4" type="ORF">QRT03_31055</name>
</gene>
<dbReference type="Pfam" id="PF18556">
    <property type="entry name" value="TetR_C_35"/>
    <property type="match status" value="1"/>
</dbReference>
<dbReference type="InterPro" id="IPR050109">
    <property type="entry name" value="HTH-type_TetR-like_transc_reg"/>
</dbReference>
<protein>
    <submittedName>
        <fullName evidence="4">TetR family transcriptional regulator</fullName>
    </submittedName>
</protein>
<evidence type="ECO:0000313" key="4">
    <source>
        <dbReference type="EMBL" id="MDL5160442.1"/>
    </source>
</evidence>
<dbReference type="PANTHER" id="PTHR30055">
    <property type="entry name" value="HTH-TYPE TRANSCRIPTIONAL REGULATOR RUTR"/>
    <property type="match status" value="1"/>
</dbReference>
<accession>A0ABT7MKI3</accession>
<evidence type="ECO:0000259" key="3">
    <source>
        <dbReference type="PROSITE" id="PS50977"/>
    </source>
</evidence>
<evidence type="ECO:0000313" key="5">
    <source>
        <dbReference type="Proteomes" id="UP001231924"/>
    </source>
</evidence>
<dbReference type="PRINTS" id="PR00455">
    <property type="entry name" value="HTHTETR"/>
</dbReference>
<evidence type="ECO:0000256" key="2">
    <source>
        <dbReference type="PROSITE-ProRule" id="PRU00335"/>
    </source>
</evidence>
<dbReference type="RefSeq" id="WP_230760738.1">
    <property type="nucleotide sequence ID" value="NZ_JASVWF010000011.1"/>
</dbReference>
<proteinExistence type="predicted"/>
<dbReference type="PROSITE" id="PS50977">
    <property type="entry name" value="HTH_TETR_2"/>
    <property type="match status" value="1"/>
</dbReference>
<evidence type="ECO:0000256" key="1">
    <source>
        <dbReference type="ARBA" id="ARBA00023125"/>
    </source>
</evidence>
<dbReference type="InterPro" id="IPR040611">
    <property type="entry name" value="AlkX_C"/>
</dbReference>
<feature type="DNA-binding region" description="H-T-H motif" evidence="2">
    <location>
        <begin position="33"/>
        <end position="52"/>
    </location>
</feature>
<dbReference type="InterPro" id="IPR001647">
    <property type="entry name" value="HTH_TetR"/>
</dbReference>
<dbReference type="InterPro" id="IPR009057">
    <property type="entry name" value="Homeodomain-like_sf"/>
</dbReference>
<dbReference type="Proteomes" id="UP001231924">
    <property type="component" value="Unassembled WGS sequence"/>
</dbReference>